<reference evidence="4 5" key="1">
    <citation type="submission" date="2020-08" db="EMBL/GenBank/DDBJ databases">
        <title>Genomic Encyclopedia of Type Strains, Phase IV (KMG-IV): sequencing the most valuable type-strain genomes for metagenomic binning, comparative biology and taxonomic classification.</title>
        <authorList>
            <person name="Goeker M."/>
        </authorList>
    </citation>
    <scope>NUCLEOTIDE SEQUENCE [LARGE SCALE GENOMIC DNA]</scope>
    <source>
        <strain evidence="4 5">DSM 23447</strain>
    </source>
</reference>
<dbReference type="EMBL" id="JACIEW010000008">
    <property type="protein sequence ID" value="MBB4053478.1"/>
    <property type="molecule type" value="Genomic_DNA"/>
</dbReference>
<keyword evidence="2" id="KW-0812">Transmembrane</keyword>
<gene>
    <name evidence="4" type="ORF">GGR20_003138</name>
</gene>
<proteinExistence type="predicted"/>
<dbReference type="AlphaFoldDB" id="A0A7W6IPM9"/>
<protein>
    <submittedName>
        <fullName evidence="4">Thiol-disulfide isomerase/thioredoxin</fullName>
    </submittedName>
</protein>
<dbReference type="PANTHER" id="PTHR42852">
    <property type="entry name" value="THIOL:DISULFIDE INTERCHANGE PROTEIN DSBE"/>
    <property type="match status" value="1"/>
</dbReference>
<dbReference type="InterPro" id="IPR017937">
    <property type="entry name" value="Thioredoxin_CS"/>
</dbReference>
<keyword evidence="2" id="KW-1133">Transmembrane helix</keyword>
<feature type="transmembrane region" description="Helical" evidence="2">
    <location>
        <begin position="12"/>
        <end position="36"/>
    </location>
</feature>
<dbReference type="InterPro" id="IPR036249">
    <property type="entry name" value="Thioredoxin-like_sf"/>
</dbReference>
<dbReference type="Proteomes" id="UP000547011">
    <property type="component" value="Unassembled WGS sequence"/>
</dbReference>
<evidence type="ECO:0000256" key="1">
    <source>
        <dbReference type="ARBA" id="ARBA00023284"/>
    </source>
</evidence>
<dbReference type="GO" id="GO:0015036">
    <property type="term" value="F:disulfide oxidoreductase activity"/>
    <property type="evidence" value="ECO:0007669"/>
    <property type="project" value="UniProtKB-ARBA"/>
</dbReference>
<keyword evidence="2" id="KW-0472">Membrane</keyword>
<dbReference type="InterPro" id="IPR000866">
    <property type="entry name" value="AhpC/TSA"/>
</dbReference>
<comment type="caution">
    <text evidence="4">The sequence shown here is derived from an EMBL/GenBank/DDBJ whole genome shotgun (WGS) entry which is preliminary data.</text>
</comment>
<evidence type="ECO:0000256" key="2">
    <source>
        <dbReference type="SAM" id="Phobius"/>
    </source>
</evidence>
<dbReference type="GO" id="GO:0016209">
    <property type="term" value="F:antioxidant activity"/>
    <property type="evidence" value="ECO:0007669"/>
    <property type="project" value="InterPro"/>
</dbReference>
<feature type="domain" description="Thioredoxin" evidence="3">
    <location>
        <begin position="52"/>
        <end position="217"/>
    </location>
</feature>
<evidence type="ECO:0000259" key="3">
    <source>
        <dbReference type="PROSITE" id="PS51352"/>
    </source>
</evidence>
<dbReference type="InterPro" id="IPR050553">
    <property type="entry name" value="Thioredoxin_ResA/DsbE_sf"/>
</dbReference>
<dbReference type="PROSITE" id="PS00194">
    <property type="entry name" value="THIOREDOXIN_1"/>
    <property type="match status" value="1"/>
</dbReference>
<name>A0A7W6IPM9_9HYPH</name>
<dbReference type="PANTHER" id="PTHR42852:SF17">
    <property type="entry name" value="THIOREDOXIN-LIKE PROTEIN HI_1115"/>
    <property type="match status" value="1"/>
</dbReference>
<evidence type="ECO:0000313" key="5">
    <source>
        <dbReference type="Proteomes" id="UP000547011"/>
    </source>
</evidence>
<dbReference type="SUPFAM" id="SSF52833">
    <property type="entry name" value="Thioredoxin-like"/>
    <property type="match status" value="1"/>
</dbReference>
<evidence type="ECO:0000313" key="4">
    <source>
        <dbReference type="EMBL" id="MBB4053478.1"/>
    </source>
</evidence>
<sequence>METTRSKGPRSAFAWALPIAAGVVVVAGSITAWLMLGNAGTANECPVQQAAARIIDAAAVGELAALNGTGEGRGYADMAFNDAAGTPMSVADFSGKALLVNFWASWCVPCREEMPALDAIATEYNSDRFMVLPINLDIGESGLEKAQNFLDEGQFANLPLYADSTFAAFERLKREAVAIGLPATLLLDPEGCELAVLQGPAEWHSADGRAVVEALIGLRG</sequence>
<organism evidence="4 5">
    <name type="scientific">Devosia subaequoris</name>
    <dbReference type="NCBI Taxonomy" id="395930"/>
    <lineage>
        <taxon>Bacteria</taxon>
        <taxon>Pseudomonadati</taxon>
        <taxon>Pseudomonadota</taxon>
        <taxon>Alphaproteobacteria</taxon>
        <taxon>Hyphomicrobiales</taxon>
        <taxon>Devosiaceae</taxon>
        <taxon>Devosia</taxon>
    </lineage>
</organism>
<dbReference type="Pfam" id="PF00578">
    <property type="entry name" value="AhpC-TSA"/>
    <property type="match status" value="1"/>
</dbReference>
<dbReference type="Gene3D" id="3.40.30.10">
    <property type="entry name" value="Glutaredoxin"/>
    <property type="match status" value="1"/>
</dbReference>
<dbReference type="RefSeq" id="WP_183312256.1">
    <property type="nucleotide sequence ID" value="NZ_JACIEW010000008.1"/>
</dbReference>
<keyword evidence="4" id="KW-0413">Isomerase</keyword>
<dbReference type="GO" id="GO:0016853">
    <property type="term" value="F:isomerase activity"/>
    <property type="evidence" value="ECO:0007669"/>
    <property type="project" value="UniProtKB-KW"/>
</dbReference>
<dbReference type="PROSITE" id="PS51352">
    <property type="entry name" value="THIOREDOXIN_2"/>
    <property type="match status" value="1"/>
</dbReference>
<keyword evidence="1" id="KW-0676">Redox-active center</keyword>
<dbReference type="InterPro" id="IPR013766">
    <property type="entry name" value="Thioredoxin_domain"/>
</dbReference>
<accession>A0A7W6IPM9</accession>
<keyword evidence="5" id="KW-1185">Reference proteome</keyword>
<dbReference type="CDD" id="cd02966">
    <property type="entry name" value="TlpA_like_family"/>
    <property type="match status" value="1"/>
</dbReference>